<dbReference type="Gene3D" id="1.20.1280.50">
    <property type="match status" value="1"/>
</dbReference>
<comment type="caution">
    <text evidence="3">The sequence shown here is derived from an EMBL/GenBank/DDBJ whole genome shotgun (WGS) entry which is preliminary data.</text>
</comment>
<dbReference type="PANTHER" id="PTHR34223">
    <property type="entry name" value="OS11G0201299 PROTEIN"/>
    <property type="match status" value="1"/>
</dbReference>
<name>A0A392QF89_9FABA</name>
<proteinExistence type="predicted"/>
<dbReference type="InterPro" id="IPR053781">
    <property type="entry name" value="F-box_AtFBL13-like"/>
</dbReference>
<dbReference type="PROSITE" id="PS50181">
    <property type="entry name" value="FBOX"/>
    <property type="match status" value="1"/>
</dbReference>
<evidence type="ECO:0000313" key="4">
    <source>
        <dbReference type="Proteomes" id="UP000265520"/>
    </source>
</evidence>
<dbReference type="InterPro" id="IPR053197">
    <property type="entry name" value="F-box_SCFL_complex_component"/>
</dbReference>
<evidence type="ECO:0000256" key="1">
    <source>
        <dbReference type="SAM" id="MobiDB-lite"/>
    </source>
</evidence>
<dbReference type="EMBL" id="LXQA010130906">
    <property type="protein sequence ID" value="MCI22522.1"/>
    <property type="molecule type" value="Genomic_DNA"/>
</dbReference>
<feature type="region of interest" description="Disordered" evidence="1">
    <location>
        <begin position="1"/>
        <end position="21"/>
    </location>
</feature>
<feature type="compositionally biased region" description="Basic residues" evidence="1">
    <location>
        <begin position="1"/>
        <end position="19"/>
    </location>
</feature>
<dbReference type="CDD" id="cd22160">
    <property type="entry name" value="F-box_AtFBL13-like"/>
    <property type="match status" value="1"/>
</dbReference>
<dbReference type="Proteomes" id="UP000265520">
    <property type="component" value="Unassembled WGS sequence"/>
</dbReference>
<dbReference type="Pfam" id="PF00646">
    <property type="entry name" value="F-box"/>
    <property type="match status" value="1"/>
</dbReference>
<protein>
    <submittedName>
        <fullName evidence="3">F-box family protein</fullName>
    </submittedName>
</protein>
<dbReference type="SUPFAM" id="SSF81383">
    <property type="entry name" value="F-box domain"/>
    <property type="match status" value="1"/>
</dbReference>
<organism evidence="3 4">
    <name type="scientific">Trifolium medium</name>
    <dbReference type="NCBI Taxonomy" id="97028"/>
    <lineage>
        <taxon>Eukaryota</taxon>
        <taxon>Viridiplantae</taxon>
        <taxon>Streptophyta</taxon>
        <taxon>Embryophyta</taxon>
        <taxon>Tracheophyta</taxon>
        <taxon>Spermatophyta</taxon>
        <taxon>Magnoliopsida</taxon>
        <taxon>eudicotyledons</taxon>
        <taxon>Gunneridae</taxon>
        <taxon>Pentapetalae</taxon>
        <taxon>rosids</taxon>
        <taxon>fabids</taxon>
        <taxon>Fabales</taxon>
        <taxon>Fabaceae</taxon>
        <taxon>Papilionoideae</taxon>
        <taxon>50 kb inversion clade</taxon>
        <taxon>NPAAA clade</taxon>
        <taxon>Hologalegina</taxon>
        <taxon>IRL clade</taxon>
        <taxon>Trifolieae</taxon>
        <taxon>Trifolium</taxon>
    </lineage>
</organism>
<feature type="domain" description="F-box" evidence="2">
    <location>
        <begin position="20"/>
        <end position="74"/>
    </location>
</feature>
<dbReference type="PANTHER" id="PTHR34223:SF51">
    <property type="entry name" value="OS06G0556300 PROTEIN"/>
    <property type="match status" value="1"/>
</dbReference>
<evidence type="ECO:0000259" key="2">
    <source>
        <dbReference type="PROSITE" id="PS50181"/>
    </source>
</evidence>
<accession>A0A392QF89</accession>
<dbReference type="InterPro" id="IPR036047">
    <property type="entry name" value="F-box-like_dom_sf"/>
</dbReference>
<reference evidence="3 4" key="1">
    <citation type="journal article" date="2018" name="Front. Plant Sci.">
        <title>Red Clover (Trifolium pratense) and Zigzag Clover (T. medium) - A Picture of Genomic Similarities and Differences.</title>
        <authorList>
            <person name="Dluhosova J."/>
            <person name="Istvanek J."/>
            <person name="Nedelnik J."/>
            <person name="Repkova J."/>
        </authorList>
    </citation>
    <scope>NUCLEOTIDE SEQUENCE [LARGE SCALE GENOMIC DNA]</scope>
    <source>
        <strain evidence="4">cv. 10/8</strain>
        <tissue evidence="3">Leaf</tissue>
    </source>
</reference>
<feature type="non-terminal residue" evidence="3">
    <location>
        <position position="74"/>
    </location>
</feature>
<keyword evidence="4" id="KW-1185">Reference proteome</keyword>
<dbReference type="InterPro" id="IPR001810">
    <property type="entry name" value="F-box_dom"/>
</dbReference>
<sequence>MKRLRRRRNDGGNKKKKKNKDMFDDLPDCILLHILSFLDTKPAVQTCILSTRWKDLWKRVPTLTLSSSPDSYYV</sequence>
<dbReference type="AlphaFoldDB" id="A0A392QF89"/>
<evidence type="ECO:0000313" key="3">
    <source>
        <dbReference type="EMBL" id="MCI22522.1"/>
    </source>
</evidence>